<feature type="transmembrane region" description="Helical" evidence="1">
    <location>
        <begin position="184"/>
        <end position="208"/>
    </location>
</feature>
<feature type="transmembrane region" description="Helical" evidence="1">
    <location>
        <begin position="323"/>
        <end position="344"/>
    </location>
</feature>
<dbReference type="EMBL" id="JAVDYJ010000001">
    <property type="protein sequence ID" value="MDR7348164.1"/>
    <property type="molecule type" value="Genomic_DNA"/>
</dbReference>
<organism evidence="2 3">
    <name type="scientific">Enteractinococcus fodinae</name>
    <dbReference type="NCBI Taxonomy" id="684663"/>
    <lineage>
        <taxon>Bacteria</taxon>
        <taxon>Bacillati</taxon>
        <taxon>Actinomycetota</taxon>
        <taxon>Actinomycetes</taxon>
        <taxon>Micrococcales</taxon>
        <taxon>Micrococcaceae</taxon>
    </lineage>
</organism>
<keyword evidence="1" id="KW-1133">Transmembrane helix</keyword>
<feature type="transmembrane region" description="Helical" evidence="1">
    <location>
        <begin position="262"/>
        <end position="286"/>
    </location>
</feature>
<gene>
    <name evidence="2" type="ORF">J2S62_002421</name>
</gene>
<protein>
    <submittedName>
        <fullName evidence="2">Membrane protein YkvI</fullName>
    </submittedName>
</protein>
<feature type="transmembrane region" description="Helical" evidence="1">
    <location>
        <begin position="115"/>
        <end position="133"/>
    </location>
</feature>
<feature type="transmembrane region" description="Helical" evidence="1">
    <location>
        <begin position="298"/>
        <end position="317"/>
    </location>
</feature>
<name>A0ABU2B3H6_9MICC</name>
<keyword evidence="1" id="KW-0812">Transmembrane</keyword>
<accession>A0ABU2B3H6</accession>
<dbReference type="PANTHER" id="PTHR37814">
    <property type="entry name" value="CONSERVED MEMBRANE PROTEIN"/>
    <property type="match status" value="1"/>
</dbReference>
<keyword evidence="1" id="KW-0472">Membrane</keyword>
<feature type="transmembrane region" description="Helical" evidence="1">
    <location>
        <begin position="140"/>
        <end position="160"/>
    </location>
</feature>
<sequence>MRDTLRIAGVYIGTIIGAGYASGQEILQFFTGYGWWGILGTLVSMVMYPLLGYYLIVLGKRVQARSHKSVIYHICGKYLGAVIDVLLAFFLFGVGVIMIAGAGSLFHQQFGIEPVIGYVLMTVLVILALLLSLRRVLNVISSLAPFAFVLVIVLAGYAALTADTTGVDLEAVAATQDQLASPHWLLSAFLHVSFNVTITVSIMAMIGATEKNYRAAKRGAVLGGLALGAIALVINLAMYLNIDDLVGTDMPMLMLATEIHPGVGVAMAVVLLAMIFNTAVPMFYSFTARFFTVETKHFRIAAVVVGLVAFGFGFIGFTELVGTVYPLLGYMGFIIFAAMALNLIRYTRRSKTAPTAVSHDS</sequence>
<proteinExistence type="predicted"/>
<evidence type="ECO:0000313" key="2">
    <source>
        <dbReference type="EMBL" id="MDR7348164.1"/>
    </source>
</evidence>
<dbReference type="InterPro" id="IPR038728">
    <property type="entry name" value="YkvI-like"/>
</dbReference>
<dbReference type="Gene3D" id="1.20.1740.10">
    <property type="entry name" value="Amino acid/polyamine transporter I"/>
    <property type="match status" value="1"/>
</dbReference>
<feature type="transmembrane region" description="Helical" evidence="1">
    <location>
        <begin position="78"/>
        <end position="103"/>
    </location>
</feature>
<dbReference type="RefSeq" id="WP_310175096.1">
    <property type="nucleotide sequence ID" value="NZ_BAABHE010000002.1"/>
</dbReference>
<evidence type="ECO:0000313" key="3">
    <source>
        <dbReference type="Proteomes" id="UP001183794"/>
    </source>
</evidence>
<feature type="transmembrane region" description="Helical" evidence="1">
    <location>
        <begin position="220"/>
        <end position="242"/>
    </location>
</feature>
<dbReference type="Proteomes" id="UP001183794">
    <property type="component" value="Unassembled WGS sequence"/>
</dbReference>
<evidence type="ECO:0000256" key="1">
    <source>
        <dbReference type="SAM" id="Phobius"/>
    </source>
</evidence>
<dbReference type="PANTHER" id="PTHR37814:SF1">
    <property type="entry name" value="MEMBRANE PROTEIN"/>
    <property type="match status" value="1"/>
</dbReference>
<feature type="transmembrane region" description="Helical" evidence="1">
    <location>
        <begin position="33"/>
        <end position="57"/>
    </location>
</feature>
<comment type="caution">
    <text evidence="2">The sequence shown here is derived from an EMBL/GenBank/DDBJ whole genome shotgun (WGS) entry which is preliminary data.</text>
</comment>
<keyword evidence="3" id="KW-1185">Reference proteome</keyword>
<reference evidence="2 3" key="1">
    <citation type="submission" date="2023-07" db="EMBL/GenBank/DDBJ databases">
        <title>Sequencing the genomes of 1000 actinobacteria strains.</title>
        <authorList>
            <person name="Klenk H.-P."/>
        </authorList>
    </citation>
    <scope>NUCLEOTIDE SEQUENCE [LARGE SCALE GENOMIC DNA]</scope>
    <source>
        <strain evidence="2 3">DSM 22966</strain>
    </source>
</reference>